<evidence type="ECO:0000313" key="5">
    <source>
        <dbReference type="Proteomes" id="UP000237846"/>
    </source>
</evidence>
<feature type="chain" id="PRO_5015605670" evidence="2">
    <location>
        <begin position="24"/>
        <end position="326"/>
    </location>
</feature>
<feature type="domain" description="Fe/B12 periplasmic-binding" evidence="3">
    <location>
        <begin position="51"/>
        <end position="325"/>
    </location>
</feature>
<name>A0A2T0Q2N6_9ACTN</name>
<keyword evidence="2" id="KW-0732">Signal</keyword>
<proteinExistence type="inferred from homology"/>
<dbReference type="AlphaFoldDB" id="A0A2T0Q2N6"/>
<dbReference type="PROSITE" id="PS50983">
    <property type="entry name" value="FE_B12_PBP"/>
    <property type="match status" value="1"/>
</dbReference>
<sequence>MRPPAAAAGAAVLALLAGCGTGAADPAAAGGTAMADAGCPPPPAMAEAPERVVTMDGGAAAILRELGLADRVVGTAAPDFFDAFDGEARAELAEIPVLDERQGNREAVVAAEPDLVMGISVYSFGAFDGTPTVQELNDAGIEALTSCPGSGTVTGIGETETFIEHTAEVFGVPERGAELVERIRGQIADAAELHAGRRPVRVLVTSAPAEGGQGFYTLGANSLANGIVTLAGGENIAAGIDRDITEINAEAVAAADPEAVLVVSGFSPLDDAELVDSIRSSPMLAGTAAVRDDRFTLLPQSILLSPSVLNGEAVARLAEALHGGGS</sequence>
<comment type="similarity">
    <text evidence="1">Belongs to the bacterial solute-binding protein 8 family.</text>
</comment>
<keyword evidence="5" id="KW-1185">Reference proteome</keyword>
<dbReference type="EMBL" id="PVZC01000005">
    <property type="protein sequence ID" value="PRX98054.1"/>
    <property type="molecule type" value="Genomic_DNA"/>
</dbReference>
<dbReference type="SUPFAM" id="SSF53807">
    <property type="entry name" value="Helical backbone' metal receptor"/>
    <property type="match status" value="1"/>
</dbReference>
<comment type="caution">
    <text evidence="4">The sequence shown here is derived from an EMBL/GenBank/DDBJ whole genome shotgun (WGS) entry which is preliminary data.</text>
</comment>
<dbReference type="Proteomes" id="UP000237846">
    <property type="component" value="Unassembled WGS sequence"/>
</dbReference>
<dbReference type="InterPro" id="IPR050902">
    <property type="entry name" value="ABC_Transporter_SBP"/>
</dbReference>
<gene>
    <name evidence="4" type="ORF">CLV72_105407</name>
</gene>
<dbReference type="Gene3D" id="3.40.50.1980">
    <property type="entry name" value="Nitrogenase molybdenum iron protein domain"/>
    <property type="match status" value="2"/>
</dbReference>
<dbReference type="PANTHER" id="PTHR30535">
    <property type="entry name" value="VITAMIN B12-BINDING PROTEIN"/>
    <property type="match status" value="1"/>
</dbReference>
<protein>
    <submittedName>
        <fullName evidence="4">Iron complex transport system substrate-binding protein</fullName>
    </submittedName>
</protein>
<accession>A0A2T0Q2N6</accession>
<evidence type="ECO:0000256" key="2">
    <source>
        <dbReference type="SAM" id="SignalP"/>
    </source>
</evidence>
<evidence type="ECO:0000256" key="1">
    <source>
        <dbReference type="ARBA" id="ARBA00008814"/>
    </source>
</evidence>
<reference evidence="4 5" key="1">
    <citation type="submission" date="2018-03" db="EMBL/GenBank/DDBJ databases">
        <title>Genomic Encyclopedia of Archaeal and Bacterial Type Strains, Phase II (KMG-II): from individual species to whole genera.</title>
        <authorList>
            <person name="Goeker M."/>
        </authorList>
    </citation>
    <scope>NUCLEOTIDE SEQUENCE [LARGE SCALE GENOMIC DNA]</scope>
    <source>
        <strain evidence="4 5">DSM 45601</strain>
    </source>
</reference>
<evidence type="ECO:0000313" key="4">
    <source>
        <dbReference type="EMBL" id="PRX98054.1"/>
    </source>
</evidence>
<dbReference type="InterPro" id="IPR002491">
    <property type="entry name" value="ABC_transptr_periplasmic_BD"/>
</dbReference>
<dbReference type="Pfam" id="PF01497">
    <property type="entry name" value="Peripla_BP_2"/>
    <property type="match status" value="1"/>
</dbReference>
<dbReference type="RefSeq" id="WP_245930303.1">
    <property type="nucleotide sequence ID" value="NZ_PVZC01000005.1"/>
</dbReference>
<organism evidence="4 5">
    <name type="scientific">Allonocardiopsis opalescens</name>
    <dbReference type="NCBI Taxonomy" id="1144618"/>
    <lineage>
        <taxon>Bacteria</taxon>
        <taxon>Bacillati</taxon>
        <taxon>Actinomycetota</taxon>
        <taxon>Actinomycetes</taxon>
        <taxon>Streptosporangiales</taxon>
        <taxon>Allonocardiopsis</taxon>
    </lineage>
</organism>
<dbReference type="PROSITE" id="PS51257">
    <property type="entry name" value="PROKAR_LIPOPROTEIN"/>
    <property type="match status" value="1"/>
</dbReference>
<evidence type="ECO:0000259" key="3">
    <source>
        <dbReference type="PROSITE" id="PS50983"/>
    </source>
</evidence>
<dbReference type="PANTHER" id="PTHR30535:SF7">
    <property type="entry name" value="IRON(III) DICITRATE-BINDING PROTEIN"/>
    <property type="match status" value="1"/>
</dbReference>
<feature type="signal peptide" evidence="2">
    <location>
        <begin position="1"/>
        <end position="23"/>
    </location>
</feature>